<evidence type="ECO:0000313" key="2">
    <source>
        <dbReference type="Proteomes" id="UP001055868"/>
    </source>
</evidence>
<dbReference type="EMBL" id="CP097218">
    <property type="protein sequence ID" value="UQN30662.1"/>
    <property type="molecule type" value="Genomic_DNA"/>
</dbReference>
<organism evidence="1 2">
    <name type="scientific">Brachybacterium kimchii</name>
    <dbReference type="NCBI Taxonomy" id="2942909"/>
    <lineage>
        <taxon>Bacteria</taxon>
        <taxon>Bacillati</taxon>
        <taxon>Actinomycetota</taxon>
        <taxon>Actinomycetes</taxon>
        <taxon>Micrococcales</taxon>
        <taxon>Dermabacteraceae</taxon>
        <taxon>Brachybacterium</taxon>
    </lineage>
</organism>
<dbReference type="RefSeq" id="WP_249480045.1">
    <property type="nucleotide sequence ID" value="NZ_CP097218.1"/>
</dbReference>
<gene>
    <name evidence="1" type="ORF">M4486_04995</name>
</gene>
<sequence>MELGFRKTQTVGGDYRWLGSSHGTSSARPITIKRSALVEGSSLVTEAADGTKLSTKHVPSGLPVKKEADGTYSPFTADDAVEGILAGFVLETQDVSDEATEVLAPLLDHGRIIAQFLPVQVAGIADADTSGLFTWGVA</sequence>
<evidence type="ECO:0008006" key="3">
    <source>
        <dbReference type="Google" id="ProtNLM"/>
    </source>
</evidence>
<keyword evidence="2" id="KW-1185">Reference proteome</keyword>
<dbReference type="Proteomes" id="UP001055868">
    <property type="component" value="Chromosome"/>
</dbReference>
<protein>
    <recommendedName>
        <fullName evidence="3">Head decoration protein</fullName>
    </recommendedName>
</protein>
<accession>A0ABY4N7Z4</accession>
<name>A0ABY4N7Z4_9MICO</name>
<proteinExistence type="predicted"/>
<evidence type="ECO:0000313" key="1">
    <source>
        <dbReference type="EMBL" id="UQN30662.1"/>
    </source>
</evidence>
<reference evidence="1" key="1">
    <citation type="submission" date="2022-05" db="EMBL/GenBank/DDBJ databases">
        <title>Genomic analysis of Brachybacterium sp. CBA3104.</title>
        <authorList>
            <person name="Roh S.W."/>
            <person name="Kim Y.B."/>
            <person name="Kim Y."/>
        </authorList>
    </citation>
    <scope>NUCLEOTIDE SEQUENCE</scope>
    <source>
        <strain evidence="1">CBA3104</strain>
    </source>
</reference>